<dbReference type="GO" id="GO:0016805">
    <property type="term" value="F:dipeptidase activity"/>
    <property type="evidence" value="ECO:0007669"/>
    <property type="project" value="UniProtKB-KW"/>
</dbReference>
<dbReference type="SUPFAM" id="SSF53187">
    <property type="entry name" value="Zn-dependent exopeptidases"/>
    <property type="match status" value="1"/>
</dbReference>
<dbReference type="GO" id="GO:0008270">
    <property type="term" value="F:zinc ion binding"/>
    <property type="evidence" value="ECO:0007669"/>
    <property type="project" value="InterPro"/>
</dbReference>
<dbReference type="CDD" id="cd03888">
    <property type="entry name" value="M20_PepV"/>
    <property type="match status" value="1"/>
</dbReference>
<dbReference type="InterPro" id="IPR002933">
    <property type="entry name" value="Peptidase_M20"/>
</dbReference>
<evidence type="ECO:0000256" key="1">
    <source>
        <dbReference type="ARBA" id="ARBA00001947"/>
    </source>
</evidence>
<protein>
    <submittedName>
        <fullName evidence="9">Succinyl-diaminopimelate desuccinylase</fullName>
    </submittedName>
</protein>
<evidence type="ECO:0000256" key="2">
    <source>
        <dbReference type="ARBA" id="ARBA00006247"/>
    </source>
</evidence>
<dbReference type="Gene3D" id="3.40.630.10">
    <property type="entry name" value="Zn peptidases"/>
    <property type="match status" value="1"/>
</dbReference>
<dbReference type="GO" id="GO:0006508">
    <property type="term" value="P:proteolysis"/>
    <property type="evidence" value="ECO:0007669"/>
    <property type="project" value="UniProtKB-KW"/>
</dbReference>
<dbReference type="GO" id="GO:0008237">
    <property type="term" value="F:metallopeptidase activity"/>
    <property type="evidence" value="ECO:0007669"/>
    <property type="project" value="UniProtKB-KW"/>
</dbReference>
<proteinExistence type="inferred from homology"/>
<keyword evidence="8" id="KW-0482">Metalloprotease</keyword>
<dbReference type="PANTHER" id="PTHR43808:SF31">
    <property type="entry name" value="N-ACETYL-L-CITRULLINE DEACETYLASE"/>
    <property type="match status" value="1"/>
</dbReference>
<evidence type="ECO:0000256" key="5">
    <source>
        <dbReference type="ARBA" id="ARBA00022801"/>
    </source>
</evidence>
<name>A0A4R2RLK8_9BACL</name>
<dbReference type="Gene3D" id="3.30.70.360">
    <property type="match status" value="2"/>
</dbReference>
<gene>
    <name evidence="9" type="ORF">EDD57_1441</name>
</gene>
<evidence type="ECO:0000256" key="6">
    <source>
        <dbReference type="ARBA" id="ARBA00022833"/>
    </source>
</evidence>
<evidence type="ECO:0000256" key="3">
    <source>
        <dbReference type="ARBA" id="ARBA00022670"/>
    </source>
</evidence>
<dbReference type="NCBIfam" id="NF005591">
    <property type="entry name" value="PRK07318.1"/>
    <property type="match status" value="1"/>
</dbReference>
<dbReference type="PROSITE" id="PS00758">
    <property type="entry name" value="ARGE_DAPE_CPG2_1"/>
    <property type="match status" value="1"/>
</dbReference>
<dbReference type="RefSeq" id="WP_131849671.1">
    <property type="nucleotide sequence ID" value="NZ_SLXV01000044.1"/>
</dbReference>
<keyword evidence="10" id="KW-1185">Reference proteome</keyword>
<evidence type="ECO:0000313" key="10">
    <source>
        <dbReference type="Proteomes" id="UP000294746"/>
    </source>
</evidence>
<dbReference type="AlphaFoldDB" id="A0A4R2RLK8"/>
<keyword evidence="3" id="KW-0645">Protease</keyword>
<dbReference type="InterPro" id="IPR050072">
    <property type="entry name" value="Peptidase_M20A"/>
</dbReference>
<keyword evidence="5" id="KW-0378">Hydrolase</keyword>
<comment type="caution">
    <text evidence="9">The sequence shown here is derived from an EMBL/GenBank/DDBJ whole genome shotgun (WGS) entry which is preliminary data.</text>
</comment>
<dbReference type="EMBL" id="SLXV01000044">
    <property type="protein sequence ID" value="TCP64013.1"/>
    <property type="molecule type" value="Genomic_DNA"/>
</dbReference>
<keyword evidence="4" id="KW-0479">Metal-binding</keyword>
<dbReference type="SUPFAM" id="SSF55031">
    <property type="entry name" value="Bacterial exopeptidase dimerisation domain"/>
    <property type="match status" value="1"/>
</dbReference>
<evidence type="ECO:0000313" key="9">
    <source>
        <dbReference type="EMBL" id="TCP64013.1"/>
    </source>
</evidence>
<dbReference type="PANTHER" id="PTHR43808">
    <property type="entry name" value="ACETYLORNITHINE DEACETYLASE"/>
    <property type="match status" value="1"/>
</dbReference>
<keyword evidence="6" id="KW-0862">Zinc</keyword>
<evidence type="ECO:0000256" key="7">
    <source>
        <dbReference type="ARBA" id="ARBA00022997"/>
    </source>
</evidence>
<dbReference type="InterPro" id="IPR001261">
    <property type="entry name" value="ArgE/DapE_CS"/>
</dbReference>
<accession>A0A4R2RLK8</accession>
<reference evidence="9 10" key="1">
    <citation type="submission" date="2019-03" db="EMBL/GenBank/DDBJ databases">
        <title>Genomic Encyclopedia of Type Strains, Phase IV (KMG-IV): sequencing the most valuable type-strain genomes for metagenomic binning, comparative biology and taxonomic classification.</title>
        <authorList>
            <person name="Goeker M."/>
        </authorList>
    </citation>
    <scope>NUCLEOTIDE SEQUENCE [LARGE SCALE GENOMIC DNA]</scope>
    <source>
        <strain evidence="9 10">DSM 46831</strain>
    </source>
</reference>
<dbReference type="NCBIfam" id="TIGR01887">
    <property type="entry name" value="dipeptidaselike"/>
    <property type="match status" value="1"/>
</dbReference>
<evidence type="ECO:0000256" key="4">
    <source>
        <dbReference type="ARBA" id="ARBA00022723"/>
    </source>
</evidence>
<keyword evidence="7" id="KW-0224">Dipeptidase</keyword>
<dbReference type="GO" id="GO:0006526">
    <property type="term" value="P:L-arginine biosynthetic process"/>
    <property type="evidence" value="ECO:0007669"/>
    <property type="project" value="TreeGrafter"/>
</dbReference>
<dbReference type="InterPro" id="IPR036264">
    <property type="entry name" value="Bact_exopeptidase_dim_dom"/>
</dbReference>
<dbReference type="OrthoDB" id="9761532at2"/>
<evidence type="ECO:0000256" key="8">
    <source>
        <dbReference type="ARBA" id="ARBA00023049"/>
    </source>
</evidence>
<dbReference type="GO" id="GO:0008777">
    <property type="term" value="F:acetylornithine deacetylase activity"/>
    <property type="evidence" value="ECO:0007669"/>
    <property type="project" value="TreeGrafter"/>
</dbReference>
<comment type="cofactor">
    <cofactor evidence="1">
        <name>Zn(2+)</name>
        <dbReference type="ChEBI" id="CHEBI:29105"/>
    </cofactor>
</comment>
<dbReference type="Pfam" id="PF01546">
    <property type="entry name" value="Peptidase_M20"/>
    <property type="match status" value="1"/>
</dbReference>
<sequence length="474" mass="52411">MEKQINWLDEVSKRESQLLEDTKGLLSIPSILDESTAHEGTPFGAEVANAIQYVTNLGARDGFQTKNVDGYAMHVEMGEGSELIGVLAHVDVVPVGEGWTSPPFEPEIRDGRLYARGAIDDKGPAMAAYYGMKLIQELGLPLSKRVRLILGGDEESLWRCMKHYFSKEEMPSMGFTPDADFPIINAEKGFYDIQANGTTAASVTEAVADAWTLESFQSGQRVNMVPDLATAVLVGDEDVFELKEQFQDFLLQNGIQGYAEEANEHVTLVVRGISHHGSEPEKGLNAALALARFLTTVKLDVVGGRYIKLIDSYLIDSFFGEKLEVAQEDERTGALTVNAGVFNYTMGEGEGVRLNIRYPISIDDDQLLAQLREKLAVYDLEISHYDRKRGHYLSPDHPLVSTLSRVYEEQTGDPAKLMAIGGATYARAAQNCVAFGPLFPGRLEVAHQKDEFIEWDDMLRATALYAQAIYELAK</sequence>
<dbReference type="Proteomes" id="UP000294746">
    <property type="component" value="Unassembled WGS sequence"/>
</dbReference>
<comment type="similarity">
    <text evidence="2">Belongs to the peptidase M20A family.</text>
</comment>
<dbReference type="PROSITE" id="PS00759">
    <property type="entry name" value="ARGE_DAPE_CPG2_2"/>
    <property type="match status" value="1"/>
</dbReference>
<organism evidence="9 10">
    <name type="scientific">Baia soyae</name>
    <dbReference type="NCBI Taxonomy" id="1544746"/>
    <lineage>
        <taxon>Bacteria</taxon>
        <taxon>Bacillati</taxon>
        <taxon>Bacillota</taxon>
        <taxon>Bacilli</taxon>
        <taxon>Bacillales</taxon>
        <taxon>Thermoactinomycetaceae</taxon>
        <taxon>Baia</taxon>
    </lineage>
</organism>
<dbReference type="InterPro" id="IPR010964">
    <property type="entry name" value="M20A_pepV-rel"/>
</dbReference>